<keyword evidence="1" id="KW-1133">Transmembrane helix</keyword>
<feature type="transmembrane region" description="Helical" evidence="1">
    <location>
        <begin position="9"/>
        <end position="35"/>
    </location>
</feature>
<evidence type="ECO:0008006" key="4">
    <source>
        <dbReference type="Google" id="ProtNLM"/>
    </source>
</evidence>
<dbReference type="Proteomes" id="UP000192468">
    <property type="component" value="Unassembled WGS sequence"/>
</dbReference>
<dbReference type="RefSeq" id="WP_084113923.1">
    <property type="nucleotide sequence ID" value="NZ_FWXH01000002.1"/>
</dbReference>
<gene>
    <name evidence="2" type="ORF">SAMN02745134_00759</name>
</gene>
<organism evidence="2 3">
    <name type="scientific">Clostridium acidisoli DSM 12555</name>
    <dbReference type="NCBI Taxonomy" id="1121291"/>
    <lineage>
        <taxon>Bacteria</taxon>
        <taxon>Bacillati</taxon>
        <taxon>Bacillota</taxon>
        <taxon>Clostridia</taxon>
        <taxon>Eubacteriales</taxon>
        <taxon>Clostridiaceae</taxon>
        <taxon>Clostridium</taxon>
    </lineage>
</organism>
<dbReference type="STRING" id="1121291.SAMN02745134_00759"/>
<dbReference type="OrthoDB" id="1955744at2"/>
<dbReference type="Pfam" id="PF14209">
    <property type="entry name" value="DUF4321"/>
    <property type="match status" value="1"/>
</dbReference>
<accession>A0A1W1X5M6</accession>
<dbReference type="InterPro" id="IPR025470">
    <property type="entry name" value="DUF4321"/>
</dbReference>
<keyword evidence="3" id="KW-1185">Reference proteome</keyword>
<name>A0A1W1X5M6_9CLOT</name>
<reference evidence="2 3" key="1">
    <citation type="submission" date="2017-04" db="EMBL/GenBank/DDBJ databases">
        <authorList>
            <person name="Afonso C.L."/>
            <person name="Miller P.J."/>
            <person name="Scott M.A."/>
            <person name="Spackman E."/>
            <person name="Goraichik I."/>
            <person name="Dimitrov K.M."/>
            <person name="Suarez D.L."/>
            <person name="Swayne D.E."/>
        </authorList>
    </citation>
    <scope>NUCLEOTIDE SEQUENCE [LARGE SCALE GENOMIC DNA]</scope>
    <source>
        <strain evidence="2 3">DSM 12555</strain>
    </source>
</reference>
<protein>
    <recommendedName>
        <fullName evidence="4">DUF4321 domain-containing protein</fullName>
    </recommendedName>
</protein>
<keyword evidence="1" id="KW-0472">Membrane</keyword>
<dbReference type="AlphaFoldDB" id="A0A1W1X5M6"/>
<dbReference type="EMBL" id="FWXH01000002">
    <property type="protein sequence ID" value="SMC19157.1"/>
    <property type="molecule type" value="Genomic_DNA"/>
</dbReference>
<sequence length="84" mass="9083">MIAKNSKYFIFLIILGGIGGTILGDVIGTHFPSLILLKSAYTIGTTKPLILDLKVMSLTLGVSLNINIMTIIGVILAILLYRKH</sequence>
<proteinExistence type="predicted"/>
<evidence type="ECO:0000256" key="1">
    <source>
        <dbReference type="SAM" id="Phobius"/>
    </source>
</evidence>
<keyword evidence="1" id="KW-0812">Transmembrane</keyword>
<evidence type="ECO:0000313" key="3">
    <source>
        <dbReference type="Proteomes" id="UP000192468"/>
    </source>
</evidence>
<feature type="transmembrane region" description="Helical" evidence="1">
    <location>
        <begin position="55"/>
        <end position="81"/>
    </location>
</feature>
<evidence type="ECO:0000313" key="2">
    <source>
        <dbReference type="EMBL" id="SMC19157.1"/>
    </source>
</evidence>